<evidence type="ECO:0000259" key="1">
    <source>
        <dbReference type="Pfam" id="PF12849"/>
    </source>
</evidence>
<reference evidence="2 3" key="1">
    <citation type="submission" date="2024-02" db="EMBL/GenBank/DDBJ databases">
        <title>A draft genome for the cacao thread blight pathogen Marasmius crinis-equi.</title>
        <authorList>
            <person name="Cohen S.P."/>
            <person name="Baruah I.K."/>
            <person name="Amoako-Attah I."/>
            <person name="Bukari Y."/>
            <person name="Meinhardt L.W."/>
            <person name="Bailey B.A."/>
        </authorList>
    </citation>
    <scope>NUCLEOTIDE SEQUENCE [LARGE SCALE GENOMIC DNA]</scope>
    <source>
        <strain evidence="2 3">GH-76</strain>
    </source>
</reference>
<organism evidence="2 3">
    <name type="scientific">Marasmius crinis-equi</name>
    <dbReference type="NCBI Taxonomy" id="585013"/>
    <lineage>
        <taxon>Eukaryota</taxon>
        <taxon>Fungi</taxon>
        <taxon>Dikarya</taxon>
        <taxon>Basidiomycota</taxon>
        <taxon>Agaricomycotina</taxon>
        <taxon>Agaricomycetes</taxon>
        <taxon>Agaricomycetidae</taxon>
        <taxon>Agaricales</taxon>
        <taxon>Marasmiineae</taxon>
        <taxon>Marasmiaceae</taxon>
        <taxon>Marasmius</taxon>
    </lineage>
</organism>
<keyword evidence="3" id="KW-1185">Reference proteome</keyword>
<proteinExistence type="predicted"/>
<dbReference type="InterPro" id="IPR052738">
    <property type="entry name" value="ABC-Tungstate_binding"/>
</dbReference>
<dbReference type="Pfam" id="PF12849">
    <property type="entry name" value="PBP_like_2"/>
    <property type="match status" value="1"/>
</dbReference>
<dbReference type="EMBL" id="JBAHYK010002429">
    <property type="protein sequence ID" value="KAL0565079.1"/>
    <property type="molecule type" value="Genomic_DNA"/>
</dbReference>
<dbReference type="PANTHER" id="PTHR37945:SF1">
    <property type="entry name" value="EXTRACELLULAR TUNGSTATE BINDING PROTEIN"/>
    <property type="match status" value="1"/>
</dbReference>
<dbReference type="Gene3D" id="3.40.190.10">
    <property type="entry name" value="Periplasmic binding protein-like II"/>
    <property type="match status" value="1"/>
</dbReference>
<gene>
    <name evidence="2" type="ORF">V5O48_016950</name>
</gene>
<evidence type="ECO:0000313" key="2">
    <source>
        <dbReference type="EMBL" id="KAL0565079.1"/>
    </source>
</evidence>
<comment type="caution">
    <text evidence="2">The sequence shown here is derived from an EMBL/GenBank/DDBJ whole genome shotgun (WGS) entry which is preliminary data.</text>
</comment>
<feature type="non-terminal residue" evidence="2">
    <location>
        <position position="188"/>
    </location>
</feature>
<sequence>MVSLKKGQTIAPQSNLVPAAVYDGGYQGAHEVRLRIANGGAGQSGLIGAFANAYIRFCVETKGAKPFLVAWYLGDTTQSLQYLAAKLVDVALTYNAAAEKQSENSGAAVQRQLVFLDHFYLVGPTTNPAELKPSDSVVGMFNKIVASGNEDVVNPPNPDIRPPTRFLSRFDKSATNIKESELFIKIGQ</sequence>
<evidence type="ECO:0000313" key="3">
    <source>
        <dbReference type="Proteomes" id="UP001465976"/>
    </source>
</evidence>
<dbReference type="InterPro" id="IPR024370">
    <property type="entry name" value="PBP_domain"/>
</dbReference>
<feature type="domain" description="PBP" evidence="1">
    <location>
        <begin position="34"/>
        <end position="180"/>
    </location>
</feature>
<dbReference type="Proteomes" id="UP001465976">
    <property type="component" value="Unassembled WGS sequence"/>
</dbReference>
<name>A0ABR3EQA9_9AGAR</name>
<dbReference type="PANTHER" id="PTHR37945">
    <property type="entry name" value="EXTRACELLULAR TUNGSTATE BINDING PROTEIN"/>
    <property type="match status" value="1"/>
</dbReference>
<accession>A0ABR3EQA9</accession>
<protein>
    <recommendedName>
        <fullName evidence="1">PBP domain-containing protein</fullName>
    </recommendedName>
</protein>